<dbReference type="STRING" id="1563157.AQS70_21070"/>
<evidence type="ECO:0000313" key="1">
    <source>
        <dbReference type="EMBL" id="KQB54642.1"/>
    </source>
</evidence>
<organism evidence="1 2">
    <name type="scientific">Pseudomonas endophytica</name>
    <dbReference type="NCBI Taxonomy" id="1563157"/>
    <lineage>
        <taxon>Bacteria</taxon>
        <taxon>Pseudomonadati</taxon>
        <taxon>Pseudomonadota</taxon>
        <taxon>Gammaproteobacteria</taxon>
        <taxon>Pseudomonadales</taxon>
        <taxon>Pseudomonadaceae</taxon>
        <taxon>Pseudomonas</taxon>
    </lineage>
</organism>
<proteinExistence type="predicted"/>
<gene>
    <name evidence="1" type="ORF">AQS70_21070</name>
</gene>
<name>A0A0Q0X447_9PSED</name>
<evidence type="ECO:0000313" key="2">
    <source>
        <dbReference type="Proteomes" id="UP000050342"/>
    </source>
</evidence>
<protein>
    <recommendedName>
        <fullName evidence="3">Prophage PssSM-02</fullName>
    </recommendedName>
</protein>
<accession>A0A0Q0X447</accession>
<comment type="caution">
    <text evidence="1">The sequence shown here is derived from an EMBL/GenBank/DDBJ whole genome shotgun (WGS) entry which is preliminary data.</text>
</comment>
<dbReference type="AlphaFoldDB" id="A0A0Q0X447"/>
<dbReference type="Proteomes" id="UP000050342">
    <property type="component" value="Unassembled WGS sequence"/>
</dbReference>
<sequence length="61" mass="6809">MSAHIIINEALESLEHAASTPDQALAAQRMIAEFLVDRSITLLEFEHYCARLNKVARKEAA</sequence>
<dbReference type="OrthoDB" id="6945053at2"/>
<reference evidence="1 2" key="1">
    <citation type="submission" date="2015-10" db="EMBL/GenBank/DDBJ databases">
        <title>Pseudomonas helleri sp. nov. and Pseudomonas weihenstephanensis sp. nov., isolated from raw cows milk.</title>
        <authorList>
            <person name="Von Neubeck M."/>
            <person name="Huptas C."/>
            <person name="Wenning M."/>
            <person name="Scherer S."/>
        </authorList>
    </citation>
    <scope>NUCLEOTIDE SEQUENCE [LARGE SCALE GENOMIC DNA]</scope>
    <source>
        <strain evidence="1 2">BSTT44</strain>
    </source>
</reference>
<dbReference type="RefSeq" id="WP_055101946.1">
    <property type="nucleotide sequence ID" value="NZ_LLWH01000058.1"/>
</dbReference>
<dbReference type="EMBL" id="LLWH01000058">
    <property type="protein sequence ID" value="KQB54642.1"/>
    <property type="molecule type" value="Genomic_DNA"/>
</dbReference>
<evidence type="ECO:0008006" key="3">
    <source>
        <dbReference type="Google" id="ProtNLM"/>
    </source>
</evidence>
<keyword evidence="2" id="KW-1185">Reference proteome</keyword>